<reference evidence="2" key="1">
    <citation type="submission" date="2022-10" db="EMBL/GenBank/DDBJ databases">
        <title>Characterization and whole genome sequencing of a new Roseateles species, isolated from fresh water.</title>
        <authorList>
            <person name="Guliayeva D.Y."/>
            <person name="Akhremchuk A.E."/>
            <person name="Sikolenko M.A."/>
            <person name="Valentovich L.N."/>
            <person name="Sidarenka A.V."/>
        </authorList>
    </citation>
    <scope>NUCLEOTIDE SEQUENCE</scope>
    <source>
        <strain evidence="2">BIM B-1768</strain>
    </source>
</reference>
<dbReference type="Gene3D" id="3.30.450.20">
    <property type="entry name" value="PAS domain"/>
    <property type="match status" value="1"/>
</dbReference>
<gene>
    <name evidence="2" type="ORF">N4261_12025</name>
</gene>
<keyword evidence="3" id="KW-1185">Reference proteome</keyword>
<name>A0ABY6B5L6_9BURK</name>
<feature type="region of interest" description="Disordered" evidence="1">
    <location>
        <begin position="141"/>
        <end position="231"/>
    </location>
</feature>
<feature type="compositionally biased region" description="Low complexity" evidence="1">
    <location>
        <begin position="141"/>
        <end position="162"/>
    </location>
</feature>
<protein>
    <submittedName>
        <fullName evidence="2">PAS domain-containing protein</fullName>
    </submittedName>
</protein>
<dbReference type="EMBL" id="CP104562">
    <property type="protein sequence ID" value="UXH80549.1"/>
    <property type="molecule type" value="Genomic_DNA"/>
</dbReference>
<proteinExistence type="predicted"/>
<evidence type="ECO:0000313" key="3">
    <source>
        <dbReference type="Proteomes" id="UP001064933"/>
    </source>
</evidence>
<evidence type="ECO:0000256" key="1">
    <source>
        <dbReference type="SAM" id="MobiDB-lite"/>
    </source>
</evidence>
<dbReference type="RefSeq" id="WP_261760366.1">
    <property type="nucleotide sequence ID" value="NZ_CP104562.2"/>
</dbReference>
<accession>A0ABY6B5L6</accession>
<evidence type="ECO:0000313" key="2">
    <source>
        <dbReference type="EMBL" id="UXH80549.1"/>
    </source>
</evidence>
<dbReference type="Proteomes" id="UP001064933">
    <property type="component" value="Chromosome"/>
</dbReference>
<feature type="compositionally biased region" description="Pro residues" evidence="1">
    <location>
        <begin position="173"/>
        <end position="185"/>
    </location>
</feature>
<sequence length="231" mass="25382">MNDKAFETPWQVFWCADVANQRLLHVSASVEALLGLRAQALLDDPLQWNHAVLPADAAAVPRPFFSEDLPHGDGHLREYRMLGADLHLYQVRDRRFRRWDAESARFQCFGVVEAVRELRPDADAEIEPSWEYLWATPSVTPTPTPTATSPLLPVSTLRAAAPAPRPKEERPAAPSPAPTPGPASPAPDRLPHEHGDDPGVHPDGPKRYHDDHAAPARMQHRALGIGEGAAA</sequence>
<organism evidence="2 3">
    <name type="scientific">Roseateles amylovorans</name>
    <dbReference type="NCBI Taxonomy" id="2978473"/>
    <lineage>
        <taxon>Bacteria</taxon>
        <taxon>Pseudomonadati</taxon>
        <taxon>Pseudomonadota</taxon>
        <taxon>Betaproteobacteria</taxon>
        <taxon>Burkholderiales</taxon>
        <taxon>Sphaerotilaceae</taxon>
        <taxon>Roseateles</taxon>
    </lineage>
</organism>
<feature type="compositionally biased region" description="Basic and acidic residues" evidence="1">
    <location>
        <begin position="189"/>
        <end position="214"/>
    </location>
</feature>